<proteinExistence type="predicted"/>
<evidence type="ECO:0000313" key="2">
    <source>
        <dbReference type="Proteomes" id="UP001241926"/>
    </source>
</evidence>
<dbReference type="EMBL" id="JASJUS010000005">
    <property type="protein sequence ID" value="MDL2076365.1"/>
    <property type="molecule type" value="Genomic_DNA"/>
</dbReference>
<dbReference type="Gene3D" id="3.20.20.370">
    <property type="entry name" value="Glycoside hydrolase/deacetylase"/>
    <property type="match status" value="1"/>
</dbReference>
<evidence type="ECO:0000313" key="1">
    <source>
        <dbReference type="EMBL" id="MDL2076365.1"/>
    </source>
</evidence>
<reference evidence="1 2" key="1">
    <citation type="submission" date="2023-05" db="EMBL/GenBank/DDBJ databases">
        <title>Streptomyces fuscus sp. nov., a brown-black pigment producing actinomyces isolated from dry sand of Sea duck farm.</title>
        <authorList>
            <person name="Xie J."/>
            <person name="Shen N."/>
        </authorList>
    </citation>
    <scope>NUCLEOTIDE SEQUENCE [LARGE SCALE GENOMIC DNA]</scope>
    <source>
        <strain evidence="1 2">GXMU-J15</strain>
    </source>
</reference>
<protein>
    <submittedName>
        <fullName evidence="1">Uncharacterized protein</fullName>
    </submittedName>
</protein>
<accession>A0ABT7IUV5</accession>
<dbReference type="RefSeq" id="WP_285431448.1">
    <property type="nucleotide sequence ID" value="NZ_JASJUS010000005.1"/>
</dbReference>
<dbReference type="Proteomes" id="UP001241926">
    <property type="component" value="Unassembled WGS sequence"/>
</dbReference>
<comment type="caution">
    <text evidence="1">The sequence shown here is derived from an EMBL/GenBank/DDBJ whole genome shotgun (WGS) entry which is preliminary data.</text>
</comment>
<keyword evidence="2" id="KW-1185">Reference proteome</keyword>
<gene>
    <name evidence="1" type="ORF">QNN03_07930</name>
</gene>
<organism evidence="1 2">
    <name type="scientific">Streptomyces fuscus</name>
    <dbReference type="NCBI Taxonomy" id="3048495"/>
    <lineage>
        <taxon>Bacteria</taxon>
        <taxon>Bacillati</taxon>
        <taxon>Actinomycetota</taxon>
        <taxon>Actinomycetes</taxon>
        <taxon>Kitasatosporales</taxon>
        <taxon>Streptomycetaceae</taxon>
        <taxon>Streptomyces</taxon>
    </lineage>
</organism>
<sequence length="53" mass="5890">MPVDEEREDFERAVAAFAKQDIPLAGHRAAHLSATWLTAELIAEYGLLYDSSL</sequence>
<name>A0ABT7IUV5_9ACTN</name>